<dbReference type="InterPro" id="IPR033948">
    <property type="entry name" value="ETF_beta_N"/>
</dbReference>
<dbReference type="SUPFAM" id="SSF52402">
    <property type="entry name" value="Adenine nucleotide alpha hydrolases-like"/>
    <property type="match status" value="1"/>
</dbReference>
<sequence length="276" mass="30149">MKIVVCIKQVPDTTNVRINPETNTLIREGVESIINPFDEYAIEEGIRLKETYGGETFVLSMGPPQVETALKDALSLGGIDDAYLLSDRGFAGADTLATAYTLAAGIRKLGGADIILMGRQAIDGDTGQVGPGLAENLKIPHVTDIRKIEQIDDDGTIVVERLLEDGYVRLKTKLPVVLTVVKEINEPRLPSLRTKMKARKKEIITWNTADLELEQDRIGLTGSPTQVIKIFSPPKAARGKIFEGETSQAVTSLLQELRKAGIELDKTRRNGNDGND</sequence>
<dbReference type="InterPro" id="IPR014730">
    <property type="entry name" value="ETF_a/b_N"/>
</dbReference>
<evidence type="ECO:0000259" key="1">
    <source>
        <dbReference type="SMART" id="SM00893"/>
    </source>
</evidence>
<dbReference type="PANTHER" id="PTHR21294">
    <property type="entry name" value="ELECTRON TRANSFER FLAVOPROTEIN BETA-SUBUNIT"/>
    <property type="match status" value="1"/>
</dbReference>
<dbReference type="AlphaFoldDB" id="A0A9D5JUX9"/>
<dbReference type="GO" id="GO:0009055">
    <property type="term" value="F:electron transfer activity"/>
    <property type="evidence" value="ECO:0007669"/>
    <property type="project" value="InterPro"/>
</dbReference>
<reference evidence="2" key="1">
    <citation type="submission" date="2019-11" db="EMBL/GenBank/DDBJ databases">
        <title>Microbial mats filling the niche in hypersaline microbial mats.</title>
        <authorList>
            <person name="Wong H.L."/>
            <person name="Macleod F.I."/>
            <person name="White R.A. III"/>
            <person name="Burns B.P."/>
        </authorList>
    </citation>
    <scope>NUCLEOTIDE SEQUENCE</scope>
    <source>
        <strain evidence="2">Rbin_158</strain>
    </source>
</reference>
<dbReference type="Pfam" id="PF01012">
    <property type="entry name" value="ETF"/>
    <property type="match status" value="1"/>
</dbReference>
<dbReference type="Proteomes" id="UP000649604">
    <property type="component" value="Unassembled WGS sequence"/>
</dbReference>
<dbReference type="PIRSF" id="PIRSF000090">
    <property type="entry name" value="Beta-ETF"/>
    <property type="match status" value="1"/>
</dbReference>
<dbReference type="PANTHER" id="PTHR21294:SF17">
    <property type="entry name" value="PROTEIN FIXA"/>
    <property type="match status" value="1"/>
</dbReference>
<proteinExistence type="predicted"/>
<evidence type="ECO:0000313" key="2">
    <source>
        <dbReference type="EMBL" id="MBD3324603.1"/>
    </source>
</evidence>
<organism evidence="2 3">
    <name type="scientific">candidate division KSB3 bacterium</name>
    <dbReference type="NCBI Taxonomy" id="2044937"/>
    <lineage>
        <taxon>Bacteria</taxon>
        <taxon>candidate division KSB3</taxon>
    </lineage>
</organism>
<accession>A0A9D5JUX9</accession>
<evidence type="ECO:0000313" key="3">
    <source>
        <dbReference type="Proteomes" id="UP000649604"/>
    </source>
</evidence>
<dbReference type="CDD" id="cd01714">
    <property type="entry name" value="ETF_beta"/>
    <property type="match status" value="1"/>
</dbReference>
<comment type="caution">
    <text evidence="2">The sequence shown here is derived from an EMBL/GenBank/DDBJ whole genome shotgun (WGS) entry which is preliminary data.</text>
</comment>
<protein>
    <submittedName>
        <fullName evidence="2">Electron transfer flavoprotein subunit beta</fullName>
    </submittedName>
</protein>
<dbReference type="InterPro" id="IPR012255">
    <property type="entry name" value="ETF_b"/>
</dbReference>
<feature type="domain" description="Electron transfer flavoprotein alpha/beta-subunit N-terminal" evidence="1">
    <location>
        <begin position="22"/>
        <end position="215"/>
    </location>
</feature>
<dbReference type="SMART" id="SM00893">
    <property type="entry name" value="ETF"/>
    <property type="match status" value="1"/>
</dbReference>
<dbReference type="EMBL" id="WJJP01000264">
    <property type="protein sequence ID" value="MBD3324603.1"/>
    <property type="molecule type" value="Genomic_DNA"/>
</dbReference>
<gene>
    <name evidence="2" type="ORF">GF339_08465</name>
</gene>
<dbReference type="Gene3D" id="3.40.50.620">
    <property type="entry name" value="HUPs"/>
    <property type="match status" value="1"/>
</dbReference>
<dbReference type="InterPro" id="IPR014729">
    <property type="entry name" value="Rossmann-like_a/b/a_fold"/>
</dbReference>
<name>A0A9D5JUX9_9BACT</name>